<feature type="compositionally biased region" description="Basic and acidic residues" evidence="1">
    <location>
        <begin position="307"/>
        <end position="332"/>
    </location>
</feature>
<comment type="caution">
    <text evidence="2">The sequence shown here is derived from an EMBL/GenBank/DDBJ whole genome shotgun (WGS) entry which is preliminary data.</text>
</comment>
<proteinExistence type="predicted"/>
<evidence type="ECO:0000256" key="1">
    <source>
        <dbReference type="SAM" id="MobiDB-lite"/>
    </source>
</evidence>
<dbReference type="EMBL" id="JAKNSF020000034">
    <property type="protein sequence ID" value="KAK7728296.1"/>
    <property type="molecule type" value="Genomic_DNA"/>
</dbReference>
<feature type="compositionally biased region" description="Basic and acidic residues" evidence="1">
    <location>
        <begin position="234"/>
        <end position="253"/>
    </location>
</feature>
<feature type="region of interest" description="Disordered" evidence="1">
    <location>
        <begin position="200"/>
        <end position="253"/>
    </location>
</feature>
<evidence type="ECO:0000313" key="2">
    <source>
        <dbReference type="EMBL" id="KAK7728296.1"/>
    </source>
</evidence>
<evidence type="ECO:0000313" key="3">
    <source>
        <dbReference type="Proteomes" id="UP001430848"/>
    </source>
</evidence>
<accession>A0ABR1P7C1</accession>
<gene>
    <name evidence="2" type="ORF">SLS63_006744</name>
</gene>
<organism evidence="2 3">
    <name type="scientific">Diaporthe eres</name>
    <name type="common">Phomopsis oblonga</name>
    <dbReference type="NCBI Taxonomy" id="83184"/>
    <lineage>
        <taxon>Eukaryota</taxon>
        <taxon>Fungi</taxon>
        <taxon>Dikarya</taxon>
        <taxon>Ascomycota</taxon>
        <taxon>Pezizomycotina</taxon>
        <taxon>Sordariomycetes</taxon>
        <taxon>Sordariomycetidae</taxon>
        <taxon>Diaporthales</taxon>
        <taxon>Diaporthaceae</taxon>
        <taxon>Diaporthe</taxon>
        <taxon>Diaporthe eres species complex</taxon>
    </lineage>
</organism>
<feature type="region of interest" description="Disordered" evidence="1">
    <location>
        <begin position="307"/>
        <end position="342"/>
    </location>
</feature>
<protein>
    <submittedName>
        <fullName evidence="2">Uncharacterized protein</fullName>
    </submittedName>
</protein>
<dbReference type="Proteomes" id="UP001430848">
    <property type="component" value="Unassembled WGS sequence"/>
</dbReference>
<name>A0ABR1P7C1_DIAER</name>
<sequence>MAKRSFGECFFHFEADASEMDKIDNTIRLVGLKFPTGKRVIGRRNADLIVALGAFDISRDCTGNQLLVAARLCILYEAILKTHNKHSYLDINDDFFYEQALKDISEGHPSIAKYLSTSTLRQVIEIYLLAFHRSGLKKSIKPNANITDGAQDNNNGGEFFIGEHLTEPSELSIEHKSARIKLEKLVKDWMAVRAIARKRAKADRPKTAAPPYPQQQPGESNKVYILGSQQASESYREEDISERPEYNDEPFKRQNERLKEVNETIKQQNELLKENRELHKSRFQMLEQHHADIDRLHEATVRRFDQRRDLRRLASMTDDRRGNVNECPEHRGRSSGAPEGSV</sequence>
<keyword evidence="3" id="KW-1185">Reference proteome</keyword>
<reference evidence="2 3" key="1">
    <citation type="submission" date="2024-02" db="EMBL/GenBank/DDBJ databases">
        <title>De novo assembly and annotation of 12 fungi associated with fruit tree decline syndrome in Ontario, Canada.</title>
        <authorList>
            <person name="Sulman M."/>
            <person name="Ellouze W."/>
            <person name="Ilyukhin E."/>
        </authorList>
    </citation>
    <scope>NUCLEOTIDE SEQUENCE [LARGE SCALE GENOMIC DNA]</scope>
    <source>
        <strain evidence="2 3">M169</strain>
    </source>
</reference>